<dbReference type="Gene3D" id="3.40.50.720">
    <property type="entry name" value="NAD(P)-binding Rossmann-like Domain"/>
    <property type="match status" value="1"/>
</dbReference>
<organism evidence="6 7">
    <name type="scientific">Diplocloster agilis</name>
    <dbReference type="NCBI Taxonomy" id="2850323"/>
    <lineage>
        <taxon>Bacteria</taxon>
        <taxon>Bacillati</taxon>
        <taxon>Bacillota</taxon>
        <taxon>Clostridia</taxon>
        <taxon>Lachnospirales</taxon>
        <taxon>Lachnospiraceae</taxon>
        <taxon>Diplocloster</taxon>
    </lineage>
</organism>
<dbReference type="InterPro" id="IPR036291">
    <property type="entry name" value="NAD(P)-bd_dom_sf"/>
</dbReference>
<evidence type="ECO:0000256" key="2">
    <source>
        <dbReference type="ARBA" id="ARBA00023027"/>
    </source>
</evidence>
<accession>A0A949K2M0</accession>
<feature type="domain" description="Mannitol dehydrogenase C-terminal" evidence="5">
    <location>
        <begin position="203"/>
        <end position="376"/>
    </location>
</feature>
<dbReference type="Proteomes" id="UP000712157">
    <property type="component" value="Unassembled WGS sequence"/>
</dbReference>
<feature type="domain" description="Mannitol dehydrogenase N-terminal" evidence="4">
    <location>
        <begin position="3"/>
        <end position="165"/>
    </location>
</feature>
<dbReference type="Pfam" id="PF08125">
    <property type="entry name" value="Mannitol_dh_C"/>
    <property type="match status" value="1"/>
</dbReference>
<dbReference type="RefSeq" id="WP_238722065.1">
    <property type="nucleotide sequence ID" value="NZ_JAHQCW010000022.1"/>
</dbReference>
<dbReference type="GO" id="GO:0005829">
    <property type="term" value="C:cytosol"/>
    <property type="evidence" value="ECO:0007669"/>
    <property type="project" value="TreeGrafter"/>
</dbReference>
<dbReference type="Gene3D" id="1.10.1040.10">
    <property type="entry name" value="N-(1-d-carboxylethyl)-l-norvaline Dehydrogenase, domain 2"/>
    <property type="match status" value="1"/>
</dbReference>
<evidence type="ECO:0000259" key="5">
    <source>
        <dbReference type="Pfam" id="PF08125"/>
    </source>
</evidence>
<evidence type="ECO:0000256" key="3">
    <source>
        <dbReference type="ARBA" id="ARBA00048615"/>
    </source>
</evidence>
<dbReference type="Pfam" id="PF01232">
    <property type="entry name" value="Mannitol_dh"/>
    <property type="match status" value="1"/>
</dbReference>
<dbReference type="InterPro" id="IPR013328">
    <property type="entry name" value="6PGD_dom2"/>
</dbReference>
<dbReference type="InterPro" id="IPR013118">
    <property type="entry name" value="Mannitol_DH_C"/>
</dbReference>
<sequence length="386" mass="43858">MKSILIVGAGRQGKGFLGEVFEAAGWEVNFLDCDIKVIDSLRAGPYKVKLYRKEGMTERIVEKYNVFPCDEEYSCLEAVLHADLIALSLYPEQIREAAGYLGRGLVERARGHYGKVTILSCTNINHLIPDIQEMFERQMEDEASLEWFRENAVIRDVIVRRSTDAESNSSRELVSLAVMSMLIQKPITVDIEDVEFMELKDQVEELKDIKLYTYNAPHATCAYAGHLKGYRMINESEDDPEIAKLMGEVLEEAIQGLSKEFRIPAEEIRDFCNIPQTKDKMDDSIYRVAKDPMRKLGRDDRLTGNAMFCYKYGIYPKALIRSIANGMAYDEAKDEKAVEIQQLIRSQGIEKAVSQVTGVPLEHDLVKQVSAVYREISNERTGNNSK</sequence>
<dbReference type="EMBL" id="JAHQCW010000022">
    <property type="protein sequence ID" value="MBU9737575.1"/>
    <property type="molecule type" value="Genomic_DNA"/>
</dbReference>
<keyword evidence="1" id="KW-0560">Oxidoreductase</keyword>
<dbReference type="AlphaFoldDB" id="A0A949K2M0"/>
<dbReference type="SUPFAM" id="SSF51735">
    <property type="entry name" value="NAD(P)-binding Rossmann-fold domains"/>
    <property type="match status" value="1"/>
</dbReference>
<protein>
    <submittedName>
        <fullName evidence="6">Mannitol dehydrogenase</fullName>
    </submittedName>
</protein>
<dbReference type="GO" id="GO:0019592">
    <property type="term" value="P:mannitol catabolic process"/>
    <property type="evidence" value="ECO:0007669"/>
    <property type="project" value="TreeGrafter"/>
</dbReference>
<dbReference type="InterPro" id="IPR013131">
    <property type="entry name" value="Mannitol_DH_N"/>
</dbReference>
<evidence type="ECO:0000256" key="1">
    <source>
        <dbReference type="ARBA" id="ARBA00023002"/>
    </source>
</evidence>
<comment type="catalytic activity">
    <reaction evidence="3">
        <text>D-mannitol 1-phosphate + NAD(+) = beta-D-fructose 6-phosphate + NADH + H(+)</text>
        <dbReference type="Rhea" id="RHEA:19661"/>
        <dbReference type="ChEBI" id="CHEBI:15378"/>
        <dbReference type="ChEBI" id="CHEBI:57540"/>
        <dbReference type="ChEBI" id="CHEBI:57634"/>
        <dbReference type="ChEBI" id="CHEBI:57945"/>
        <dbReference type="ChEBI" id="CHEBI:61381"/>
        <dbReference type="EC" id="1.1.1.17"/>
    </reaction>
</comment>
<dbReference type="InterPro" id="IPR008927">
    <property type="entry name" value="6-PGluconate_DH-like_C_sf"/>
</dbReference>
<name>A0A949K2M0_9FIRM</name>
<comment type="caution">
    <text evidence="6">The sequence shown here is derived from an EMBL/GenBank/DDBJ whole genome shotgun (WGS) entry which is preliminary data.</text>
</comment>
<evidence type="ECO:0000313" key="7">
    <source>
        <dbReference type="Proteomes" id="UP000712157"/>
    </source>
</evidence>
<dbReference type="SUPFAM" id="SSF48179">
    <property type="entry name" value="6-phosphogluconate dehydrogenase C-terminal domain-like"/>
    <property type="match status" value="1"/>
</dbReference>
<dbReference type="PANTHER" id="PTHR30524">
    <property type="entry name" value="MANNITOL-1-PHOSPHATE 5-DEHYDROGENASE"/>
    <property type="match status" value="1"/>
</dbReference>
<proteinExistence type="predicted"/>
<dbReference type="GO" id="GO:0008926">
    <property type="term" value="F:mannitol-1-phosphate 5-dehydrogenase activity"/>
    <property type="evidence" value="ECO:0007669"/>
    <property type="project" value="UniProtKB-EC"/>
</dbReference>
<evidence type="ECO:0000313" key="6">
    <source>
        <dbReference type="EMBL" id="MBU9737575.1"/>
    </source>
</evidence>
<keyword evidence="7" id="KW-1185">Reference proteome</keyword>
<gene>
    <name evidence="6" type="ORF">KTH89_13585</name>
</gene>
<dbReference type="PANTHER" id="PTHR30524:SF0">
    <property type="entry name" value="ALTRONATE OXIDOREDUCTASE-RELATED"/>
    <property type="match status" value="1"/>
</dbReference>
<evidence type="ECO:0000259" key="4">
    <source>
        <dbReference type="Pfam" id="PF01232"/>
    </source>
</evidence>
<reference evidence="6" key="1">
    <citation type="submission" date="2021-06" db="EMBL/GenBank/DDBJ databases">
        <title>Description of novel taxa of the family Lachnospiraceae.</title>
        <authorList>
            <person name="Chaplin A.V."/>
            <person name="Sokolova S.R."/>
            <person name="Pikina A.P."/>
            <person name="Korzhanova M."/>
            <person name="Belova V."/>
            <person name="Korostin D."/>
            <person name="Efimov B.A."/>
        </authorList>
    </citation>
    <scope>NUCLEOTIDE SEQUENCE</scope>
    <source>
        <strain evidence="6">ASD5720</strain>
    </source>
</reference>
<keyword evidence="2" id="KW-0520">NAD</keyword>